<dbReference type="InterPro" id="IPR036249">
    <property type="entry name" value="Thioredoxin-like_sf"/>
</dbReference>
<dbReference type="SUPFAM" id="SSF52833">
    <property type="entry name" value="Thioredoxin-like"/>
    <property type="match status" value="1"/>
</dbReference>
<dbReference type="Gene3D" id="2.60.40.1250">
    <property type="entry name" value="Thiol:disulfide interchange protein DsbD, N-terminal domain"/>
    <property type="match status" value="1"/>
</dbReference>
<dbReference type="HOGENOM" id="CLU_366765_0_0_6"/>
<dbReference type="InterPro" id="IPR004879">
    <property type="entry name" value="Ssp411-like_TRX"/>
</dbReference>
<dbReference type="AlphaFoldDB" id="B1KMG6"/>
<dbReference type="InterPro" id="IPR024705">
    <property type="entry name" value="Ssp411"/>
</dbReference>
<dbReference type="SUPFAM" id="SSF48208">
    <property type="entry name" value="Six-hairpin glycosidases"/>
    <property type="match status" value="1"/>
</dbReference>
<dbReference type="KEGG" id="swd:Swoo_1679"/>
<dbReference type="GO" id="GO:0005975">
    <property type="term" value="P:carbohydrate metabolic process"/>
    <property type="evidence" value="ECO:0007669"/>
    <property type="project" value="InterPro"/>
</dbReference>
<protein>
    <recommendedName>
        <fullName evidence="1">Spermatogenesis-associated protein 20-like TRX domain-containing protein</fullName>
    </recommendedName>
</protein>
<feature type="domain" description="Spermatogenesis-associated protein 20-like TRX" evidence="1">
    <location>
        <begin position="64"/>
        <end position="218"/>
    </location>
</feature>
<dbReference type="STRING" id="392500.Swoo_1679"/>
<keyword evidence="3" id="KW-1185">Reference proteome</keyword>
<dbReference type="Pfam" id="PF03190">
    <property type="entry name" value="Thioredox_DsbH"/>
    <property type="match status" value="1"/>
</dbReference>
<dbReference type="InterPro" id="IPR036929">
    <property type="entry name" value="DsbDN_sf"/>
</dbReference>
<dbReference type="Gene3D" id="3.40.30.10">
    <property type="entry name" value="Glutaredoxin"/>
    <property type="match status" value="1"/>
</dbReference>
<dbReference type="Proteomes" id="UP000002168">
    <property type="component" value="Chromosome"/>
</dbReference>
<evidence type="ECO:0000259" key="1">
    <source>
        <dbReference type="Pfam" id="PF03190"/>
    </source>
</evidence>
<organism evidence="2 3">
    <name type="scientific">Shewanella woodyi (strain ATCC 51908 / MS32)</name>
    <dbReference type="NCBI Taxonomy" id="392500"/>
    <lineage>
        <taxon>Bacteria</taxon>
        <taxon>Pseudomonadati</taxon>
        <taxon>Pseudomonadota</taxon>
        <taxon>Gammaproteobacteria</taxon>
        <taxon>Alteromonadales</taxon>
        <taxon>Shewanellaceae</taxon>
        <taxon>Shewanella</taxon>
    </lineage>
</organism>
<name>B1KMG6_SHEWM</name>
<proteinExistence type="predicted"/>
<accession>B1KMG6</accession>
<evidence type="ECO:0000313" key="2">
    <source>
        <dbReference type="EMBL" id="ACA85964.1"/>
    </source>
</evidence>
<reference evidence="2 3" key="1">
    <citation type="submission" date="2008-02" db="EMBL/GenBank/DDBJ databases">
        <title>Complete sequence of Shewanella woodyi ATCC 51908.</title>
        <authorList>
            <consortium name="US DOE Joint Genome Institute"/>
            <person name="Copeland A."/>
            <person name="Lucas S."/>
            <person name="Lapidus A."/>
            <person name="Glavina del Rio T."/>
            <person name="Dalin E."/>
            <person name="Tice H."/>
            <person name="Bruce D."/>
            <person name="Goodwin L."/>
            <person name="Pitluck S."/>
            <person name="Sims D."/>
            <person name="Brettin T."/>
            <person name="Detter J.C."/>
            <person name="Han C."/>
            <person name="Kuske C.R."/>
            <person name="Schmutz J."/>
            <person name="Larimer F."/>
            <person name="Land M."/>
            <person name="Hauser L."/>
            <person name="Kyrpides N."/>
            <person name="Lykidis A."/>
            <person name="Zhao J.-S."/>
            <person name="Richardson P."/>
        </authorList>
    </citation>
    <scope>NUCLEOTIDE SEQUENCE [LARGE SCALE GENOMIC DNA]</scope>
    <source>
        <strain evidence="3">ATCC 51908 / MS32</strain>
    </source>
</reference>
<dbReference type="EMBL" id="CP000961">
    <property type="protein sequence ID" value="ACA85964.1"/>
    <property type="molecule type" value="Genomic_DNA"/>
</dbReference>
<dbReference type="PANTHER" id="PTHR42899">
    <property type="entry name" value="SPERMATOGENESIS-ASSOCIATED PROTEIN 20"/>
    <property type="match status" value="1"/>
</dbReference>
<sequence length="760" mass="86658">MFFRTYILFIFCIFVQFYPQVEATEVNISTSIEPELSAAFQARTAWLEDRKVIKGNSSSPQFINQLILSDSPYLLSHSLQPVDWIEWEPEFESGFQSNGQLIFISIGYSTCHWCHVMAEESFADREIAEHLNSSYINIKVDREQWPLVDERFKSALELLKGEAGWPLNVILTPEGQVIWIDSYLSKAKFSKVIRGLANRWHNKPEAIKSLAARIDKKLKAELGIGNEQSMGKTLSKSEWRALLPKMHQNIHNSLIAEQGSSGPRFFRAYWALGLLDEYLRSGDKKLLMTVESHLDIILLSPVYDMVEGGFHRYAVDGDWQVPHFEKMLYTQANMIRVLAKAYGLTGKGHYSIAMEQTSDWVETWLKNDFGYSSAVSALSEGEEGKYYLRAADTGSQEVGEQLVSIDNLTRDWRDSKTFQQLNESRANRIKPLIDEKVIVSWNSLYAVSLLEAYEVTQEKKFLDRANLLLDSLWLNARKDNQLNRILFHGRASIPAQMEDYAWFATALLKLSFYQAWADEEFENVTKEKALKKNIEKSIETATQRAVWLLDRLGNKVEGGKGDKLTNLTLDGELPSTYAAAFGAITNGRQMIGKREYKVWLNRLTRFFNPKPQSIISQYSFVTLMADKVKKVNVNQAVFAKGHGKVTLEQKQGKLSLLFDMEPGWHVNANPASSEKYIATQVSMADLGDVEVKGESFKVNYPEATHKKLGFNDESLALYEGIFEIELRDIVDNSSPQKVNIRIQACSDSLCLLPEDIFFFQ</sequence>
<dbReference type="InterPro" id="IPR008928">
    <property type="entry name" value="6-hairpin_glycosidase_sf"/>
</dbReference>
<evidence type="ECO:0000313" key="3">
    <source>
        <dbReference type="Proteomes" id="UP000002168"/>
    </source>
</evidence>
<dbReference type="RefSeq" id="WP_012324310.1">
    <property type="nucleotide sequence ID" value="NC_010506.1"/>
</dbReference>
<dbReference type="eggNOG" id="COG1331">
    <property type="taxonomic scope" value="Bacteria"/>
</dbReference>
<dbReference type="PANTHER" id="PTHR42899:SF1">
    <property type="entry name" value="SPERMATOGENESIS-ASSOCIATED PROTEIN 20"/>
    <property type="match status" value="1"/>
</dbReference>
<gene>
    <name evidence="2" type="ordered locus">Swoo_1679</name>
</gene>